<evidence type="ECO:0008006" key="2">
    <source>
        <dbReference type="Google" id="ProtNLM"/>
    </source>
</evidence>
<dbReference type="AlphaFoldDB" id="A0A0F9TY76"/>
<dbReference type="Gene3D" id="3.40.30.10">
    <property type="entry name" value="Glutaredoxin"/>
    <property type="match status" value="1"/>
</dbReference>
<dbReference type="SUPFAM" id="SSF52833">
    <property type="entry name" value="Thioredoxin-like"/>
    <property type="match status" value="1"/>
</dbReference>
<gene>
    <name evidence="1" type="ORF">LCGC14_0673710</name>
</gene>
<accession>A0A0F9TY76</accession>
<protein>
    <recommendedName>
        <fullName evidence="2">Thioredoxin domain-containing protein</fullName>
    </recommendedName>
</protein>
<dbReference type="EMBL" id="LAZR01001335">
    <property type="protein sequence ID" value="KKN46343.1"/>
    <property type="molecule type" value="Genomic_DNA"/>
</dbReference>
<dbReference type="InterPro" id="IPR036249">
    <property type="entry name" value="Thioredoxin-like_sf"/>
</dbReference>
<reference evidence="1" key="1">
    <citation type="journal article" date="2015" name="Nature">
        <title>Complex archaea that bridge the gap between prokaryotes and eukaryotes.</title>
        <authorList>
            <person name="Spang A."/>
            <person name="Saw J.H."/>
            <person name="Jorgensen S.L."/>
            <person name="Zaremba-Niedzwiedzka K."/>
            <person name="Martijn J."/>
            <person name="Lind A.E."/>
            <person name="van Eijk R."/>
            <person name="Schleper C."/>
            <person name="Guy L."/>
            <person name="Ettema T.J."/>
        </authorList>
    </citation>
    <scope>NUCLEOTIDE SEQUENCE</scope>
</reference>
<comment type="caution">
    <text evidence="1">The sequence shown here is derived from an EMBL/GenBank/DDBJ whole genome shotgun (WGS) entry which is preliminary data.</text>
</comment>
<organism evidence="1">
    <name type="scientific">marine sediment metagenome</name>
    <dbReference type="NCBI Taxonomy" id="412755"/>
    <lineage>
        <taxon>unclassified sequences</taxon>
        <taxon>metagenomes</taxon>
        <taxon>ecological metagenomes</taxon>
    </lineage>
</organism>
<sequence>MEVIKVAGTVLAALVVTLVLTMLFSLDTAQASDSKVELYYFGIDNCYFCTLQKPLIMQLNANGFNFEIINATYPTPRVQVLLDKYTIYQYPTIIIIKKDGWVIRLVGFRPLKVIREALQ</sequence>
<proteinExistence type="predicted"/>
<evidence type="ECO:0000313" key="1">
    <source>
        <dbReference type="EMBL" id="KKN46343.1"/>
    </source>
</evidence>
<name>A0A0F9TY76_9ZZZZ</name>